<dbReference type="PANTHER" id="PTHR30290:SF10">
    <property type="entry name" value="PERIPLASMIC OLIGOPEPTIDE-BINDING PROTEIN-RELATED"/>
    <property type="match status" value="1"/>
</dbReference>
<dbReference type="GO" id="GO:0030313">
    <property type="term" value="C:cell envelope"/>
    <property type="evidence" value="ECO:0007669"/>
    <property type="project" value="UniProtKB-SubCell"/>
</dbReference>
<keyword evidence="4" id="KW-0732">Signal</keyword>
<dbReference type="InterPro" id="IPR030678">
    <property type="entry name" value="Peptide/Ni-bd"/>
</dbReference>
<dbReference type="GO" id="GO:0042597">
    <property type="term" value="C:periplasmic space"/>
    <property type="evidence" value="ECO:0007669"/>
    <property type="project" value="UniProtKB-ARBA"/>
</dbReference>
<evidence type="ECO:0000256" key="1">
    <source>
        <dbReference type="ARBA" id="ARBA00004196"/>
    </source>
</evidence>
<dbReference type="InterPro" id="IPR000914">
    <property type="entry name" value="SBP_5_dom"/>
</dbReference>
<comment type="subcellular location">
    <subcellularLocation>
        <location evidence="1">Cell envelope</location>
    </subcellularLocation>
</comment>
<evidence type="ECO:0000256" key="4">
    <source>
        <dbReference type="ARBA" id="ARBA00022729"/>
    </source>
</evidence>
<dbReference type="CDD" id="cd08519">
    <property type="entry name" value="PBP2_NikA_DppA_OppA_like_20"/>
    <property type="match status" value="1"/>
</dbReference>
<dbReference type="EMBL" id="CP029191">
    <property type="protein sequence ID" value="QES40341.1"/>
    <property type="molecule type" value="Genomic_DNA"/>
</dbReference>
<sequence>MRASADEGRTPGGEALSVTFPRIKCPVGARTWPGRALRYCLPTPWHGRSRSVRVFSEVPPAKRIRGLRPVAAIASMSLLAGCGMLSSEGSDDEETITVGTMSAPSTLDPAKAWDSSWELYRNVFQTLLSFPSGATEPEPDAAESCKFSDASSTVYTCELREGLKFSDGDTLDAAAVKYSFDRIRTINAKGGPTGLLGSLDKVETKGDLTVVFHLKKADATFPFVLATPAMSIVDPKEYPADKLREGDELTGSGPYTLDAYTPNDKADLVKNDHYEGAADVKNDAVTIRYFKKSSAMVDALKNKQIDVTFRGLASEDIVAMQGRGRREQDIELVEGSGTEIRYLVFNTKDPWARKLPVRRAVAQLVDRGAIAHKIYKDTVEPLYSMVPRGLTGHATGFFDKYGNPSVAKARKILTDAGINQPVPLTLWYTTDRYGSATEPEFAELKRQLEGSGLFEITLKSRPWTEFQEGYSNGEYPVFGRGWFPDFPDADNFIAPFVGPKNVLNTPYPSKEITDEVLPRERREADRGAVIDQFERAQEILVDDVRLLPLWQGKQYIMSSEEIAGGERALDPSAIMMMWELQRKTSW</sequence>
<dbReference type="Pfam" id="PF00496">
    <property type="entry name" value="SBP_bac_5"/>
    <property type="match status" value="1"/>
</dbReference>
<proteinExistence type="inferred from homology"/>
<protein>
    <submittedName>
        <fullName evidence="6">Peptide-binding protein</fullName>
    </submittedName>
</protein>
<dbReference type="Gene3D" id="3.40.190.10">
    <property type="entry name" value="Periplasmic binding protein-like II"/>
    <property type="match status" value="1"/>
</dbReference>
<evidence type="ECO:0000313" key="7">
    <source>
        <dbReference type="Proteomes" id="UP000324015"/>
    </source>
</evidence>
<evidence type="ECO:0000259" key="5">
    <source>
        <dbReference type="Pfam" id="PF00496"/>
    </source>
</evidence>
<dbReference type="AlphaFoldDB" id="A0A5P2CGA4"/>
<dbReference type="PANTHER" id="PTHR30290">
    <property type="entry name" value="PERIPLASMIC BINDING COMPONENT OF ABC TRANSPORTER"/>
    <property type="match status" value="1"/>
</dbReference>
<evidence type="ECO:0000313" key="6">
    <source>
        <dbReference type="EMBL" id="QES40341.1"/>
    </source>
</evidence>
<evidence type="ECO:0000256" key="3">
    <source>
        <dbReference type="ARBA" id="ARBA00022448"/>
    </source>
</evidence>
<dbReference type="FunFam" id="3.10.105.10:FF:000012">
    <property type="entry name" value="Peptide/nickel transport system substrate-binding protein"/>
    <property type="match status" value="1"/>
</dbReference>
<dbReference type="GO" id="GO:0015833">
    <property type="term" value="P:peptide transport"/>
    <property type="evidence" value="ECO:0007669"/>
    <property type="project" value="TreeGrafter"/>
</dbReference>
<reference evidence="6 7" key="1">
    <citation type="submission" date="2018-05" db="EMBL/GenBank/DDBJ databases">
        <title>Streptomyces venezuelae.</title>
        <authorList>
            <person name="Kim W."/>
            <person name="Lee N."/>
            <person name="Cho B.-K."/>
        </authorList>
    </citation>
    <scope>NUCLEOTIDE SEQUENCE [LARGE SCALE GENOMIC DNA]</scope>
    <source>
        <strain evidence="6 7">ATCC 14585</strain>
    </source>
</reference>
<dbReference type="InterPro" id="IPR039424">
    <property type="entry name" value="SBP_5"/>
</dbReference>
<accession>A0A5P2CGA4</accession>
<dbReference type="Proteomes" id="UP000324015">
    <property type="component" value="Chromosome"/>
</dbReference>
<comment type="similarity">
    <text evidence="2">Belongs to the bacterial solute-binding protein 5 family.</text>
</comment>
<keyword evidence="3" id="KW-0813">Transport</keyword>
<dbReference type="Gene3D" id="3.10.105.10">
    <property type="entry name" value="Dipeptide-binding Protein, Domain 3"/>
    <property type="match status" value="1"/>
</dbReference>
<gene>
    <name evidence="6" type="ORF">DEJ49_04500</name>
</gene>
<dbReference type="PIRSF" id="PIRSF002741">
    <property type="entry name" value="MppA"/>
    <property type="match status" value="1"/>
</dbReference>
<feature type="domain" description="Solute-binding protein family 5" evidence="5">
    <location>
        <begin position="136"/>
        <end position="501"/>
    </location>
</feature>
<name>A0A5P2CGA4_STRVZ</name>
<dbReference type="GO" id="GO:0043190">
    <property type="term" value="C:ATP-binding cassette (ABC) transporter complex"/>
    <property type="evidence" value="ECO:0007669"/>
    <property type="project" value="InterPro"/>
</dbReference>
<dbReference type="GO" id="GO:1904680">
    <property type="term" value="F:peptide transmembrane transporter activity"/>
    <property type="evidence" value="ECO:0007669"/>
    <property type="project" value="TreeGrafter"/>
</dbReference>
<organism evidence="6 7">
    <name type="scientific">Streptomyces venezuelae</name>
    <dbReference type="NCBI Taxonomy" id="54571"/>
    <lineage>
        <taxon>Bacteria</taxon>
        <taxon>Bacillati</taxon>
        <taxon>Actinomycetota</taxon>
        <taxon>Actinomycetes</taxon>
        <taxon>Kitasatosporales</taxon>
        <taxon>Streptomycetaceae</taxon>
        <taxon>Streptomyces</taxon>
    </lineage>
</organism>
<evidence type="ECO:0000256" key="2">
    <source>
        <dbReference type="ARBA" id="ARBA00005695"/>
    </source>
</evidence>
<dbReference type="SUPFAM" id="SSF53850">
    <property type="entry name" value="Periplasmic binding protein-like II"/>
    <property type="match status" value="1"/>
</dbReference>